<organism evidence="6 7">
    <name type="scientific">Prevotella disiens</name>
    <dbReference type="NCBI Taxonomy" id="28130"/>
    <lineage>
        <taxon>Bacteria</taxon>
        <taxon>Pseudomonadati</taxon>
        <taxon>Bacteroidota</taxon>
        <taxon>Bacteroidia</taxon>
        <taxon>Bacteroidales</taxon>
        <taxon>Prevotellaceae</taxon>
        <taxon>Prevotella</taxon>
    </lineage>
</organism>
<proteinExistence type="inferred from homology"/>
<dbReference type="EC" id="2.3.1.79" evidence="6"/>
<keyword evidence="3" id="KW-0677">Repeat</keyword>
<keyword evidence="2 6" id="KW-0808">Transferase</keyword>
<dbReference type="AlphaFoldDB" id="A0A379DZ31"/>
<dbReference type="Proteomes" id="UP000254072">
    <property type="component" value="Unassembled WGS sequence"/>
</dbReference>
<sequence length="192" mass="21697">MKQKDWLYIESDYYRWTRISRNNGGGRFFHLKIIIFALFGRIPGFTYCFWLRIANVKGIMGIIGRWKHYKNRIKYGTEIIWSTQIGYGLFLPHPFSITINSSTIIGDNCCINKGVNIGSKNCNAAIIGNNVYIGPNVCIIENVRIGNNVTIGAGAIVVKDIPDNATVAGNPAKIISYKDHSDLRLKVWRNNI</sequence>
<dbReference type="SUPFAM" id="SSF51161">
    <property type="entry name" value="Trimeric LpxA-like enzymes"/>
    <property type="match status" value="1"/>
</dbReference>
<evidence type="ECO:0000313" key="6">
    <source>
        <dbReference type="EMBL" id="SUB85589.1"/>
    </source>
</evidence>
<dbReference type="InterPro" id="IPR011004">
    <property type="entry name" value="Trimer_LpxA-like_sf"/>
</dbReference>
<evidence type="ECO:0000256" key="1">
    <source>
        <dbReference type="ARBA" id="ARBA00007274"/>
    </source>
</evidence>
<name>A0A379DZ31_9BACT</name>
<evidence type="ECO:0000256" key="4">
    <source>
        <dbReference type="ARBA" id="ARBA00023315"/>
    </source>
</evidence>
<accession>A0A379DZ31</accession>
<dbReference type="RefSeq" id="WP_021668715.1">
    <property type="nucleotide sequence ID" value="NZ_UGTL01000001.1"/>
</dbReference>
<dbReference type="InterPro" id="IPR045304">
    <property type="entry name" value="LbH_SAT"/>
</dbReference>
<feature type="transmembrane region" description="Helical" evidence="5">
    <location>
        <begin position="28"/>
        <end position="50"/>
    </location>
</feature>
<keyword evidence="5" id="KW-1133">Transmembrane helix</keyword>
<dbReference type="GO" id="GO:0008925">
    <property type="term" value="F:maltose O-acetyltransferase activity"/>
    <property type="evidence" value="ECO:0007669"/>
    <property type="project" value="UniProtKB-EC"/>
</dbReference>
<dbReference type="InterPro" id="IPR001451">
    <property type="entry name" value="Hexapep"/>
</dbReference>
<evidence type="ECO:0000256" key="5">
    <source>
        <dbReference type="SAM" id="Phobius"/>
    </source>
</evidence>
<dbReference type="InterPro" id="IPR018357">
    <property type="entry name" value="Hexapep_transf_CS"/>
</dbReference>
<protein>
    <submittedName>
        <fullName evidence="6">Maltose O-acetyltransferase</fullName>
        <ecNumber evidence="6">2.3.1.79</ecNumber>
    </submittedName>
</protein>
<dbReference type="GeneID" id="91082510"/>
<evidence type="ECO:0000256" key="2">
    <source>
        <dbReference type="ARBA" id="ARBA00022679"/>
    </source>
</evidence>
<dbReference type="Gene3D" id="2.160.10.10">
    <property type="entry name" value="Hexapeptide repeat proteins"/>
    <property type="match status" value="1"/>
</dbReference>
<dbReference type="EMBL" id="UGTL01000001">
    <property type="protein sequence ID" value="SUB85589.1"/>
    <property type="molecule type" value="Genomic_DNA"/>
</dbReference>
<dbReference type="CDD" id="cd03354">
    <property type="entry name" value="LbH_SAT"/>
    <property type="match status" value="1"/>
</dbReference>
<comment type="similarity">
    <text evidence="1">Belongs to the transferase hexapeptide repeat family.</text>
</comment>
<dbReference type="OrthoDB" id="9814490at2"/>
<keyword evidence="4 6" id="KW-0012">Acyltransferase</keyword>
<dbReference type="Pfam" id="PF00132">
    <property type="entry name" value="Hexapep"/>
    <property type="match status" value="1"/>
</dbReference>
<keyword evidence="5" id="KW-0812">Transmembrane</keyword>
<gene>
    <name evidence="6" type="primary">maa</name>
    <name evidence="6" type="ORF">NCTC11157_01319</name>
</gene>
<dbReference type="PROSITE" id="PS00101">
    <property type="entry name" value="HEXAPEP_TRANSFERASES"/>
    <property type="match status" value="1"/>
</dbReference>
<reference evidence="6 7" key="1">
    <citation type="submission" date="2018-06" db="EMBL/GenBank/DDBJ databases">
        <authorList>
            <consortium name="Pathogen Informatics"/>
            <person name="Doyle S."/>
        </authorList>
    </citation>
    <scope>NUCLEOTIDE SEQUENCE [LARGE SCALE GENOMIC DNA]</scope>
    <source>
        <strain evidence="6 7">NCTC11157</strain>
    </source>
</reference>
<keyword evidence="5" id="KW-0472">Membrane</keyword>
<evidence type="ECO:0000256" key="3">
    <source>
        <dbReference type="ARBA" id="ARBA00022737"/>
    </source>
</evidence>
<evidence type="ECO:0000313" key="7">
    <source>
        <dbReference type="Proteomes" id="UP000254072"/>
    </source>
</evidence>
<dbReference type="PANTHER" id="PTHR42811">
    <property type="entry name" value="SERINE ACETYLTRANSFERASE"/>
    <property type="match status" value="1"/>
</dbReference>